<sequence>MADYINKNILSQAYIHVEPVELETEEQLSAFKEHITEFARSRTNFYLHPDVSIEIEFENGSLKARITVMGTIFLLMQGVSKYPDFREGVSLIYNDSKRLAEYMVSEAQFFTGSKHQDVIRLEARTGVVGSLHKVILQLEQLNNHQLKLVG</sequence>
<organism evidence="1 2">
    <name type="scientific">Nitrosomonas halophila</name>
    <dbReference type="NCBI Taxonomy" id="44576"/>
    <lineage>
        <taxon>Bacteria</taxon>
        <taxon>Pseudomonadati</taxon>
        <taxon>Pseudomonadota</taxon>
        <taxon>Betaproteobacteria</taxon>
        <taxon>Nitrosomonadales</taxon>
        <taxon>Nitrosomonadaceae</taxon>
        <taxon>Nitrosomonas</taxon>
    </lineage>
</organism>
<dbReference type="AlphaFoldDB" id="A0A1H3PKR1"/>
<evidence type="ECO:0000313" key="1">
    <source>
        <dbReference type="EMBL" id="SDZ01641.1"/>
    </source>
</evidence>
<accession>A0A1H3PKR1</accession>
<gene>
    <name evidence="1" type="ORF">SAMN05421881_11017</name>
</gene>
<keyword evidence="2" id="KW-1185">Reference proteome</keyword>
<dbReference type="OrthoDB" id="9181066at2"/>
<dbReference type="Proteomes" id="UP000198640">
    <property type="component" value="Unassembled WGS sequence"/>
</dbReference>
<name>A0A1H3PKR1_9PROT</name>
<proteinExistence type="predicted"/>
<dbReference type="EMBL" id="FNOY01000101">
    <property type="protein sequence ID" value="SDZ01641.1"/>
    <property type="molecule type" value="Genomic_DNA"/>
</dbReference>
<dbReference type="RefSeq" id="WP_090415837.1">
    <property type="nucleotide sequence ID" value="NZ_FNOY01000101.1"/>
</dbReference>
<evidence type="ECO:0000313" key="2">
    <source>
        <dbReference type="Proteomes" id="UP000198640"/>
    </source>
</evidence>
<protein>
    <submittedName>
        <fullName evidence="1">Uncharacterized protein</fullName>
    </submittedName>
</protein>
<reference evidence="1 2" key="1">
    <citation type="submission" date="2016-10" db="EMBL/GenBank/DDBJ databases">
        <authorList>
            <person name="de Groot N.N."/>
        </authorList>
    </citation>
    <scope>NUCLEOTIDE SEQUENCE [LARGE SCALE GENOMIC DNA]</scope>
    <source>
        <strain evidence="1 2">Nm1</strain>
    </source>
</reference>